<feature type="transmembrane region" description="Helical" evidence="1">
    <location>
        <begin position="73"/>
        <end position="91"/>
    </location>
</feature>
<dbReference type="Proteomes" id="UP000291469">
    <property type="component" value="Chromosome"/>
</dbReference>
<dbReference type="KEGG" id="erz:ER308_16245"/>
<keyword evidence="3" id="KW-1185">Reference proteome</keyword>
<dbReference type="EMBL" id="CP036402">
    <property type="protein sequence ID" value="QBI20971.1"/>
    <property type="molecule type" value="Genomic_DNA"/>
</dbReference>
<evidence type="ECO:0000313" key="2">
    <source>
        <dbReference type="EMBL" id="QBI20971.1"/>
    </source>
</evidence>
<dbReference type="AlphaFoldDB" id="A0A411YIJ7"/>
<evidence type="ECO:0000313" key="3">
    <source>
        <dbReference type="Proteomes" id="UP000291469"/>
    </source>
</evidence>
<name>A0A411YIJ7_9ACTN</name>
<sequence length="170" mass="17651">MSRDRVVGLALVTVGIILLTVLQLDLAPTLVPALIGAGFLGVYALTRRYEFLVPGGLLTGFGSGFVIEVELEVPGATLFGLGTGFLFVALLDRLATGGRVGGWWPLLPGATLTAVGVIQFAEALDVLVAAADWWPLLLVGAGLAVILRPGPVVERDEPDGHRSGDSAARP</sequence>
<feature type="transmembrane region" description="Helical" evidence="1">
    <location>
        <begin position="51"/>
        <end position="67"/>
    </location>
</feature>
<keyword evidence="1" id="KW-0472">Membrane</keyword>
<dbReference type="RefSeq" id="WP_131155964.1">
    <property type="nucleotide sequence ID" value="NZ_CP036402.1"/>
</dbReference>
<keyword evidence="1" id="KW-1133">Transmembrane helix</keyword>
<accession>A0A411YIJ7</accession>
<feature type="transmembrane region" description="Helical" evidence="1">
    <location>
        <begin position="127"/>
        <end position="147"/>
    </location>
</feature>
<keyword evidence="1" id="KW-0812">Transmembrane</keyword>
<gene>
    <name evidence="2" type="ORF">ER308_16245</name>
</gene>
<feature type="transmembrane region" description="Helical" evidence="1">
    <location>
        <begin position="30"/>
        <end position="46"/>
    </location>
</feature>
<feature type="transmembrane region" description="Helical" evidence="1">
    <location>
        <begin position="7"/>
        <end position="24"/>
    </location>
</feature>
<organism evidence="2 3">
    <name type="scientific">Egibacter rhizosphaerae</name>
    <dbReference type="NCBI Taxonomy" id="1670831"/>
    <lineage>
        <taxon>Bacteria</taxon>
        <taxon>Bacillati</taxon>
        <taxon>Actinomycetota</taxon>
        <taxon>Nitriliruptoria</taxon>
        <taxon>Egibacterales</taxon>
        <taxon>Egibacteraceae</taxon>
        <taxon>Egibacter</taxon>
    </lineage>
</organism>
<reference evidence="2 3" key="1">
    <citation type="submission" date="2019-01" db="EMBL/GenBank/DDBJ databases">
        <title>Egibacter rhizosphaerae EGI 80759T.</title>
        <authorList>
            <person name="Chen D.-D."/>
            <person name="Tian Y."/>
            <person name="Jiao J.-Y."/>
            <person name="Zhang X.-T."/>
            <person name="Zhang Y.-G."/>
            <person name="Zhang Y."/>
            <person name="Xiao M."/>
            <person name="Shu W.-S."/>
            <person name="Li W.-J."/>
        </authorList>
    </citation>
    <scope>NUCLEOTIDE SEQUENCE [LARGE SCALE GENOMIC DNA]</scope>
    <source>
        <strain evidence="2 3">EGI 80759</strain>
    </source>
</reference>
<evidence type="ECO:0000256" key="1">
    <source>
        <dbReference type="SAM" id="Phobius"/>
    </source>
</evidence>
<protein>
    <recommendedName>
        <fullName evidence="4">DUF5668 domain-containing protein</fullName>
    </recommendedName>
</protein>
<evidence type="ECO:0008006" key="4">
    <source>
        <dbReference type="Google" id="ProtNLM"/>
    </source>
</evidence>
<feature type="transmembrane region" description="Helical" evidence="1">
    <location>
        <begin position="103"/>
        <end position="121"/>
    </location>
</feature>
<proteinExistence type="predicted"/>